<organism evidence="1 2">
    <name type="scientific">[Candida] anglica</name>
    <dbReference type="NCBI Taxonomy" id="148631"/>
    <lineage>
        <taxon>Eukaryota</taxon>
        <taxon>Fungi</taxon>
        <taxon>Dikarya</taxon>
        <taxon>Ascomycota</taxon>
        <taxon>Saccharomycotina</taxon>
        <taxon>Pichiomycetes</taxon>
        <taxon>Debaryomycetaceae</taxon>
        <taxon>Kurtzmaniella</taxon>
    </lineage>
</organism>
<protein>
    <submittedName>
        <fullName evidence="1">Uncharacterized protein</fullName>
    </submittedName>
</protein>
<proteinExistence type="predicted"/>
<reference evidence="1 2" key="1">
    <citation type="submission" date="2024-01" db="EMBL/GenBank/DDBJ databases">
        <authorList>
            <consortium name="Genoscope - CEA"/>
            <person name="William W."/>
        </authorList>
    </citation>
    <scope>NUCLEOTIDE SEQUENCE [LARGE SCALE GENOMIC DNA]</scope>
    <source>
        <strain evidence="1 2">29B2s-10</strain>
    </source>
</reference>
<evidence type="ECO:0000313" key="1">
    <source>
        <dbReference type="EMBL" id="CAK7917620.1"/>
    </source>
</evidence>
<dbReference type="EMBL" id="OZ004259">
    <property type="protein sequence ID" value="CAK7917620.1"/>
    <property type="molecule type" value="Genomic_DNA"/>
</dbReference>
<name>A0ABP0EHL9_9ASCO</name>
<sequence length="53" mass="6205">MDASLGAYKDTYRSNWIVCTLPWQPDVSSRTKYVPYNSTPYFQVHQTANESMR</sequence>
<evidence type="ECO:0000313" key="2">
    <source>
        <dbReference type="Proteomes" id="UP001497600"/>
    </source>
</evidence>
<gene>
    <name evidence="1" type="ORF">CAAN4_G09384</name>
</gene>
<accession>A0ABP0EHL9</accession>
<dbReference type="Proteomes" id="UP001497600">
    <property type="component" value="Chromosome G"/>
</dbReference>
<keyword evidence="2" id="KW-1185">Reference proteome</keyword>